<evidence type="ECO:0000256" key="2">
    <source>
        <dbReference type="ARBA" id="ARBA00023125"/>
    </source>
</evidence>
<evidence type="ECO:0000256" key="3">
    <source>
        <dbReference type="ARBA" id="ARBA00023163"/>
    </source>
</evidence>
<dbReference type="Proteomes" id="UP001305702">
    <property type="component" value="Chromosome"/>
</dbReference>
<reference evidence="5 6" key="1">
    <citation type="submission" date="2022-02" db="EMBL/GenBank/DDBJ databases">
        <title>Paenibacillus sp. MBLB1776 Whole Genome Shotgun Sequencing.</title>
        <authorList>
            <person name="Hwang C.Y."/>
            <person name="Cho E.-S."/>
            <person name="Seo M.-J."/>
        </authorList>
    </citation>
    <scope>NUCLEOTIDE SEQUENCE [LARGE SCALE GENOMIC DNA]</scope>
    <source>
        <strain evidence="5 6">MBLB1776</strain>
    </source>
</reference>
<dbReference type="RefSeq" id="WP_315606723.1">
    <property type="nucleotide sequence ID" value="NZ_CP130318.1"/>
</dbReference>
<sequence length="279" mass="32431">MLLLTESQMLDPRTGVHFAWHDTLLYLSGTPHTHEYFELFLMAEGRLLHRIQDKILPLAEGELVFIRPSDVHTYESAGDAPSRLVNLAFSRKMVADLFVYLGLDLAAHPLLTSPLPPSRRLDDVSRKKLIRRLELLTEIPSSRKEEIRLLARSLIAELLHQHFLRPEEPEDWFERLVGTMSEREHFVAGIPRLRELSPCSYEHVCRRFKKTFGCSPSEWINERRLAYAANLLRHTDRSVLETAGEAGFDNPAYFHTLFKARYGVTPLHYRKREKRLLIP</sequence>
<name>A0AA96RJ80_9BACL</name>
<dbReference type="InterPro" id="IPR037923">
    <property type="entry name" value="HTH-like"/>
</dbReference>
<dbReference type="InterPro" id="IPR014710">
    <property type="entry name" value="RmlC-like_jellyroll"/>
</dbReference>
<gene>
    <name evidence="5" type="ORF">MJA45_07920</name>
</gene>
<proteinExistence type="predicted"/>
<evidence type="ECO:0000259" key="4">
    <source>
        <dbReference type="PROSITE" id="PS01124"/>
    </source>
</evidence>
<dbReference type="PANTHER" id="PTHR43280:SF2">
    <property type="entry name" value="HTH-TYPE TRANSCRIPTIONAL REGULATOR EXSA"/>
    <property type="match status" value="1"/>
</dbReference>
<dbReference type="Gene3D" id="1.10.10.60">
    <property type="entry name" value="Homeodomain-like"/>
    <property type="match status" value="2"/>
</dbReference>
<dbReference type="KEGG" id="paun:MJA45_07920"/>
<dbReference type="Gene3D" id="2.60.120.10">
    <property type="entry name" value="Jelly Rolls"/>
    <property type="match status" value="1"/>
</dbReference>
<dbReference type="GO" id="GO:0003700">
    <property type="term" value="F:DNA-binding transcription factor activity"/>
    <property type="evidence" value="ECO:0007669"/>
    <property type="project" value="InterPro"/>
</dbReference>
<keyword evidence="1" id="KW-0805">Transcription regulation</keyword>
<dbReference type="PANTHER" id="PTHR43280">
    <property type="entry name" value="ARAC-FAMILY TRANSCRIPTIONAL REGULATOR"/>
    <property type="match status" value="1"/>
</dbReference>
<evidence type="ECO:0000313" key="5">
    <source>
        <dbReference type="EMBL" id="WNQ12944.1"/>
    </source>
</evidence>
<dbReference type="SUPFAM" id="SSF46689">
    <property type="entry name" value="Homeodomain-like"/>
    <property type="match status" value="1"/>
</dbReference>
<dbReference type="SUPFAM" id="SSF51215">
    <property type="entry name" value="Regulatory protein AraC"/>
    <property type="match status" value="1"/>
</dbReference>
<dbReference type="PROSITE" id="PS01124">
    <property type="entry name" value="HTH_ARAC_FAMILY_2"/>
    <property type="match status" value="1"/>
</dbReference>
<dbReference type="InterPro" id="IPR018060">
    <property type="entry name" value="HTH_AraC"/>
</dbReference>
<evidence type="ECO:0000256" key="1">
    <source>
        <dbReference type="ARBA" id="ARBA00023015"/>
    </source>
</evidence>
<dbReference type="EMBL" id="CP130318">
    <property type="protein sequence ID" value="WNQ12944.1"/>
    <property type="molecule type" value="Genomic_DNA"/>
</dbReference>
<keyword evidence="3" id="KW-0804">Transcription</keyword>
<dbReference type="SMART" id="SM00342">
    <property type="entry name" value="HTH_ARAC"/>
    <property type="match status" value="1"/>
</dbReference>
<dbReference type="InterPro" id="IPR003313">
    <property type="entry name" value="AraC-bd"/>
</dbReference>
<feature type="domain" description="HTH araC/xylS-type" evidence="4">
    <location>
        <begin position="174"/>
        <end position="272"/>
    </location>
</feature>
<dbReference type="Pfam" id="PF02311">
    <property type="entry name" value="AraC_binding"/>
    <property type="match status" value="1"/>
</dbReference>
<protein>
    <submittedName>
        <fullName evidence="5">AraC family transcriptional regulator</fullName>
    </submittedName>
</protein>
<accession>A0AA96RJ80</accession>
<dbReference type="InterPro" id="IPR009057">
    <property type="entry name" value="Homeodomain-like_sf"/>
</dbReference>
<organism evidence="5 6">
    <name type="scientific">Paenibacillus aurantius</name>
    <dbReference type="NCBI Taxonomy" id="2918900"/>
    <lineage>
        <taxon>Bacteria</taxon>
        <taxon>Bacillati</taxon>
        <taxon>Bacillota</taxon>
        <taxon>Bacilli</taxon>
        <taxon>Bacillales</taxon>
        <taxon>Paenibacillaceae</taxon>
        <taxon>Paenibacillus</taxon>
    </lineage>
</organism>
<evidence type="ECO:0000313" key="6">
    <source>
        <dbReference type="Proteomes" id="UP001305702"/>
    </source>
</evidence>
<dbReference type="AlphaFoldDB" id="A0AA96RJ80"/>
<dbReference type="GO" id="GO:0043565">
    <property type="term" value="F:sequence-specific DNA binding"/>
    <property type="evidence" value="ECO:0007669"/>
    <property type="project" value="InterPro"/>
</dbReference>
<keyword evidence="6" id="KW-1185">Reference proteome</keyword>
<keyword evidence="2" id="KW-0238">DNA-binding</keyword>
<dbReference type="Pfam" id="PF12833">
    <property type="entry name" value="HTH_18"/>
    <property type="match status" value="1"/>
</dbReference>